<dbReference type="PROSITE" id="PS50088">
    <property type="entry name" value="ANK_REPEAT"/>
    <property type="match status" value="1"/>
</dbReference>
<dbReference type="InterPro" id="IPR054471">
    <property type="entry name" value="GPIID_WHD"/>
</dbReference>
<comment type="caution">
    <text evidence="6">The sequence shown here is derived from an EMBL/GenBank/DDBJ whole genome shotgun (WGS) entry which is preliminary data.</text>
</comment>
<dbReference type="InterPro" id="IPR036770">
    <property type="entry name" value="Ankyrin_rpt-contain_sf"/>
</dbReference>
<dbReference type="Pfam" id="PF12796">
    <property type="entry name" value="Ank_2"/>
    <property type="match status" value="2"/>
</dbReference>
<evidence type="ECO:0000259" key="5">
    <source>
        <dbReference type="Pfam" id="PF24883"/>
    </source>
</evidence>
<reference evidence="6 7" key="1">
    <citation type="submission" date="2017-04" db="EMBL/GenBank/DDBJ databases">
        <title>Draft genome sequence of Tuber borchii Vittad., a whitish edible truffle.</title>
        <authorList>
            <consortium name="DOE Joint Genome Institute"/>
            <person name="Murat C."/>
            <person name="Kuo A."/>
            <person name="Barry K.W."/>
            <person name="Clum A."/>
            <person name="Dockter R.B."/>
            <person name="Fauchery L."/>
            <person name="Iotti M."/>
            <person name="Kohler A."/>
            <person name="Labutti K."/>
            <person name="Lindquist E.A."/>
            <person name="Lipzen A."/>
            <person name="Ohm R.A."/>
            <person name="Wang M."/>
            <person name="Grigoriev I.V."/>
            <person name="Zambonelli A."/>
            <person name="Martin F.M."/>
        </authorList>
    </citation>
    <scope>NUCLEOTIDE SEQUENCE [LARGE SCALE GENOMIC DNA]</scope>
    <source>
        <strain evidence="6 7">Tbo3840</strain>
    </source>
</reference>
<dbReference type="SMART" id="SM00248">
    <property type="entry name" value="ANK"/>
    <property type="match status" value="4"/>
</dbReference>
<dbReference type="InterPro" id="IPR056884">
    <property type="entry name" value="NPHP3-like_N"/>
</dbReference>
<dbReference type="InterPro" id="IPR002110">
    <property type="entry name" value="Ankyrin_rpt"/>
</dbReference>
<dbReference type="Pfam" id="PF22939">
    <property type="entry name" value="WHD_GPIID"/>
    <property type="match status" value="1"/>
</dbReference>
<sequence>MGNSLSSRCRDHQQHAKSNSHKTTRCTHGYSNQNTENTSNSDSSTTNVRTNKESWRIQEWLSPLEPYGRHEDVNNRRLDGIGDWVLQKDEFKAWCKSRNCSVNPTLLCYGGQGVGKTYMSSLVIDTLSEQARRKGVVVLFFYCDDRAQKDQSAVSIIGSLLRQFVLGETRIPAGIRSAFEESRQETRQECGSGLQLPDMVRLFVKTITSIERAYICIDAADELLPQDRSGFLDALGQIIREAPNTRLFLTGRPHIRREIEKHLIQGASSINVVVDQGGIARHLSRKMDDNARDADLMKDLKNDIMEGMSEKASEKSPLIALKMDDILGGMSEEALEKSPSIALGTDDALGGILEKVSEKSLPVALEINDILGEIRLARQRKMLQKVTTIGVNLDSVYGETLQQIKEQKGGWPRLGMGVLMWVSSAVRPLRIDELCHALAVEVEATDLDPQKIRSQDTVLGSCLGLAFVDKKTSTVQLIHDTLQEYLSRPGILSGAHKILGETCLAYLNYNQVKELSASNVGDLRHMPFLEYSSLYWGDHAKIELSDRAKTLALELLSQLENHVSFTFFSKGKWPVNYPNSRRRFTSLHCASYLGIDAVVAVLIEMKSCDINQEDPFSNTPLMWAVTRENHGAVKLLLTCDGVDPDKSGSSGALTPLLYATSCGDVEMVRLLTQGGANPHKAGDNGQTPLMIAARYQDMKKLALLRPRAISISDLE</sequence>
<proteinExistence type="predicted"/>
<feature type="domain" description="Nephrocystin 3-like N-terminal" evidence="5">
    <location>
        <begin position="80"/>
        <end position="252"/>
    </location>
</feature>
<gene>
    <name evidence="6" type="ORF">B9Z19DRAFT_1128792</name>
</gene>
<feature type="repeat" description="ANK" evidence="2">
    <location>
        <begin position="651"/>
        <end position="683"/>
    </location>
</feature>
<evidence type="ECO:0000256" key="1">
    <source>
        <dbReference type="ARBA" id="ARBA00022737"/>
    </source>
</evidence>
<keyword evidence="7" id="KW-1185">Reference proteome</keyword>
<dbReference type="Proteomes" id="UP000244722">
    <property type="component" value="Unassembled WGS sequence"/>
</dbReference>
<keyword evidence="2" id="KW-0040">ANK repeat</keyword>
<evidence type="ECO:0000313" key="6">
    <source>
        <dbReference type="EMBL" id="PUU77094.1"/>
    </source>
</evidence>
<dbReference type="STRING" id="42251.A0A2T6ZNU4"/>
<feature type="compositionally biased region" description="Low complexity" evidence="3">
    <location>
        <begin position="31"/>
        <end position="49"/>
    </location>
</feature>
<dbReference type="InterPro" id="IPR027417">
    <property type="entry name" value="P-loop_NTPase"/>
</dbReference>
<evidence type="ECO:0000256" key="3">
    <source>
        <dbReference type="SAM" id="MobiDB-lite"/>
    </source>
</evidence>
<dbReference type="SUPFAM" id="SSF52540">
    <property type="entry name" value="P-loop containing nucleoside triphosphate hydrolases"/>
    <property type="match status" value="1"/>
</dbReference>
<dbReference type="EMBL" id="NESQ01000164">
    <property type="protein sequence ID" value="PUU77094.1"/>
    <property type="molecule type" value="Genomic_DNA"/>
</dbReference>
<evidence type="ECO:0000313" key="7">
    <source>
        <dbReference type="Proteomes" id="UP000244722"/>
    </source>
</evidence>
<organism evidence="6 7">
    <name type="scientific">Tuber borchii</name>
    <name type="common">White truffle</name>
    <dbReference type="NCBI Taxonomy" id="42251"/>
    <lineage>
        <taxon>Eukaryota</taxon>
        <taxon>Fungi</taxon>
        <taxon>Dikarya</taxon>
        <taxon>Ascomycota</taxon>
        <taxon>Pezizomycotina</taxon>
        <taxon>Pezizomycetes</taxon>
        <taxon>Pezizales</taxon>
        <taxon>Tuberaceae</taxon>
        <taxon>Tuber</taxon>
    </lineage>
</organism>
<dbReference type="PROSITE" id="PS50297">
    <property type="entry name" value="ANK_REP_REGION"/>
    <property type="match status" value="1"/>
</dbReference>
<dbReference type="OrthoDB" id="1577640at2759"/>
<keyword evidence="1" id="KW-0677">Repeat</keyword>
<accession>A0A2T6ZNU4</accession>
<dbReference type="PANTHER" id="PTHR10039">
    <property type="entry name" value="AMELOGENIN"/>
    <property type="match status" value="1"/>
</dbReference>
<dbReference type="Pfam" id="PF24883">
    <property type="entry name" value="NPHP3_N"/>
    <property type="match status" value="1"/>
</dbReference>
<protein>
    <submittedName>
        <fullName evidence="6">Ankyrin repeat-containing domain protein</fullName>
    </submittedName>
</protein>
<feature type="domain" description="GPI inositol-deacylase winged helix" evidence="4">
    <location>
        <begin position="416"/>
        <end position="489"/>
    </location>
</feature>
<name>A0A2T6ZNU4_TUBBO</name>
<dbReference type="PANTHER" id="PTHR10039:SF16">
    <property type="entry name" value="GPI INOSITOL-DEACYLASE"/>
    <property type="match status" value="1"/>
</dbReference>
<dbReference type="AlphaFoldDB" id="A0A2T6ZNU4"/>
<evidence type="ECO:0000259" key="4">
    <source>
        <dbReference type="Pfam" id="PF22939"/>
    </source>
</evidence>
<dbReference type="Gene3D" id="3.40.50.300">
    <property type="entry name" value="P-loop containing nucleotide triphosphate hydrolases"/>
    <property type="match status" value="1"/>
</dbReference>
<dbReference type="SUPFAM" id="SSF48403">
    <property type="entry name" value="Ankyrin repeat"/>
    <property type="match status" value="1"/>
</dbReference>
<dbReference type="Gene3D" id="1.25.40.20">
    <property type="entry name" value="Ankyrin repeat-containing domain"/>
    <property type="match status" value="1"/>
</dbReference>
<evidence type="ECO:0000256" key="2">
    <source>
        <dbReference type="PROSITE-ProRule" id="PRU00023"/>
    </source>
</evidence>
<feature type="region of interest" description="Disordered" evidence="3">
    <location>
        <begin position="1"/>
        <end position="50"/>
    </location>
</feature>